<evidence type="ECO:0000256" key="1">
    <source>
        <dbReference type="PROSITE-ProRule" id="PRU00176"/>
    </source>
</evidence>
<dbReference type="Proteomes" id="UP000236291">
    <property type="component" value="Unassembled WGS sequence"/>
</dbReference>
<dbReference type="InterPro" id="IPR035979">
    <property type="entry name" value="RBD_domain_sf"/>
</dbReference>
<feature type="non-terminal residue" evidence="4">
    <location>
        <position position="1"/>
    </location>
</feature>
<dbReference type="InterPro" id="IPR000504">
    <property type="entry name" value="RRM_dom"/>
</dbReference>
<reference evidence="4 5" key="2">
    <citation type="journal article" date="2017" name="Front. Plant Sci.">
        <title>Gene Classification and Mining of Molecular Markers Useful in Red Clover (Trifolium pratense) Breeding.</title>
        <authorList>
            <person name="Istvanek J."/>
            <person name="Dluhosova J."/>
            <person name="Dluhos P."/>
            <person name="Patkova L."/>
            <person name="Nedelnik J."/>
            <person name="Repkova J."/>
        </authorList>
    </citation>
    <scope>NUCLEOTIDE SEQUENCE [LARGE SCALE GENOMIC DNA]</scope>
    <source>
        <strain evidence="5">cv. Tatra</strain>
        <tissue evidence="4">Young leaves</tissue>
    </source>
</reference>
<name>A0A2K3KUZ4_TRIPR</name>
<feature type="domain" description="RRM" evidence="3">
    <location>
        <begin position="77"/>
        <end position="154"/>
    </location>
</feature>
<feature type="region of interest" description="Disordered" evidence="2">
    <location>
        <begin position="168"/>
        <end position="220"/>
    </location>
</feature>
<accession>A0A2K3KUZ4</accession>
<comment type="caution">
    <text evidence="4">The sequence shown here is derived from an EMBL/GenBank/DDBJ whole genome shotgun (WGS) entry which is preliminary data.</text>
</comment>
<evidence type="ECO:0000313" key="4">
    <source>
        <dbReference type="EMBL" id="PNX70113.1"/>
    </source>
</evidence>
<reference evidence="4 5" key="1">
    <citation type="journal article" date="2014" name="Am. J. Bot.">
        <title>Genome assembly and annotation for red clover (Trifolium pratense; Fabaceae).</title>
        <authorList>
            <person name="Istvanek J."/>
            <person name="Jaros M."/>
            <person name="Krenek A."/>
            <person name="Repkova J."/>
        </authorList>
    </citation>
    <scope>NUCLEOTIDE SEQUENCE [LARGE SCALE GENOMIC DNA]</scope>
    <source>
        <strain evidence="5">cv. Tatra</strain>
        <tissue evidence="4">Young leaves</tissue>
    </source>
</reference>
<dbReference type="InterPro" id="IPR012677">
    <property type="entry name" value="Nucleotide-bd_a/b_plait_sf"/>
</dbReference>
<proteinExistence type="predicted"/>
<dbReference type="EMBL" id="ASHM01111328">
    <property type="protein sequence ID" value="PNX70113.1"/>
    <property type="molecule type" value="Genomic_DNA"/>
</dbReference>
<sequence>ELKGDAPAGRCKEPGGFVDGGYVDGVNLIQKDGRERIVGQNRIHRKEVKDAMGYGQEKEQSNSGYGGKLSSHVQRYVSFYFTNFPPLLSNFFLRKGFEVCGMLEDVYVANKKNKYGEPYGFVRFSNVKNVPKLTKALNDVWFGHYRVRASVALFNRYNSGEDDSLAYNKGGQSKGVDQIPTKDGSKVLGQPALLKGSEDPLVEQKLLPEKEDYGPMDSVQ</sequence>
<dbReference type="SUPFAM" id="SSF54928">
    <property type="entry name" value="RNA-binding domain, RBD"/>
    <property type="match status" value="1"/>
</dbReference>
<dbReference type="GO" id="GO:0003723">
    <property type="term" value="F:RNA binding"/>
    <property type="evidence" value="ECO:0007669"/>
    <property type="project" value="UniProtKB-UniRule"/>
</dbReference>
<dbReference type="AlphaFoldDB" id="A0A2K3KUZ4"/>
<evidence type="ECO:0000259" key="3">
    <source>
        <dbReference type="PROSITE" id="PS50102"/>
    </source>
</evidence>
<dbReference type="PROSITE" id="PS50102">
    <property type="entry name" value="RRM"/>
    <property type="match status" value="1"/>
</dbReference>
<protein>
    <submittedName>
        <fullName evidence="4">RNA recognition motif</fullName>
    </submittedName>
</protein>
<gene>
    <name evidence="4" type="ORF">L195_g057102</name>
</gene>
<evidence type="ECO:0000256" key="2">
    <source>
        <dbReference type="SAM" id="MobiDB-lite"/>
    </source>
</evidence>
<dbReference type="CDD" id="cd00590">
    <property type="entry name" value="RRM_SF"/>
    <property type="match status" value="1"/>
</dbReference>
<evidence type="ECO:0000313" key="5">
    <source>
        <dbReference type="Proteomes" id="UP000236291"/>
    </source>
</evidence>
<dbReference type="Pfam" id="PF00076">
    <property type="entry name" value="RRM_1"/>
    <property type="match status" value="1"/>
</dbReference>
<dbReference type="Gene3D" id="3.30.70.330">
    <property type="match status" value="1"/>
</dbReference>
<feature type="non-terminal residue" evidence="4">
    <location>
        <position position="220"/>
    </location>
</feature>
<organism evidence="4 5">
    <name type="scientific">Trifolium pratense</name>
    <name type="common">Red clover</name>
    <dbReference type="NCBI Taxonomy" id="57577"/>
    <lineage>
        <taxon>Eukaryota</taxon>
        <taxon>Viridiplantae</taxon>
        <taxon>Streptophyta</taxon>
        <taxon>Embryophyta</taxon>
        <taxon>Tracheophyta</taxon>
        <taxon>Spermatophyta</taxon>
        <taxon>Magnoliopsida</taxon>
        <taxon>eudicotyledons</taxon>
        <taxon>Gunneridae</taxon>
        <taxon>Pentapetalae</taxon>
        <taxon>rosids</taxon>
        <taxon>fabids</taxon>
        <taxon>Fabales</taxon>
        <taxon>Fabaceae</taxon>
        <taxon>Papilionoideae</taxon>
        <taxon>50 kb inversion clade</taxon>
        <taxon>NPAAA clade</taxon>
        <taxon>Hologalegina</taxon>
        <taxon>IRL clade</taxon>
        <taxon>Trifolieae</taxon>
        <taxon>Trifolium</taxon>
    </lineage>
</organism>
<keyword evidence="1" id="KW-0694">RNA-binding</keyword>